<proteinExistence type="predicted"/>
<dbReference type="SUPFAM" id="SSF53822">
    <property type="entry name" value="Periplasmic binding protein-like I"/>
    <property type="match status" value="1"/>
</dbReference>
<dbReference type="Gene3D" id="3.40.50.2300">
    <property type="match status" value="2"/>
</dbReference>
<dbReference type="Gene3D" id="1.10.260.40">
    <property type="entry name" value="lambda repressor-like DNA-binding domains"/>
    <property type="match status" value="1"/>
</dbReference>
<keyword evidence="2 6" id="KW-0238">DNA-binding</keyword>
<accession>A0A557NX23</accession>
<dbReference type="Pfam" id="PF13377">
    <property type="entry name" value="Peripla_BP_3"/>
    <property type="match status" value="1"/>
</dbReference>
<dbReference type="OrthoDB" id="9798934at2"/>
<evidence type="ECO:0000256" key="2">
    <source>
        <dbReference type="ARBA" id="ARBA00023125"/>
    </source>
</evidence>
<dbReference type="RefSeq" id="WP_144389055.1">
    <property type="nucleotide sequence ID" value="NZ_CANNCB010000037.1"/>
</dbReference>
<evidence type="ECO:0000259" key="4">
    <source>
        <dbReference type="PROSITE" id="PS50932"/>
    </source>
</evidence>
<evidence type="ECO:0000313" key="7">
    <source>
        <dbReference type="Proteomes" id="UP000319828"/>
    </source>
</evidence>
<dbReference type="PANTHER" id="PTHR30146:SF109">
    <property type="entry name" value="HTH-TYPE TRANSCRIPTIONAL REGULATOR GALS"/>
    <property type="match status" value="1"/>
</dbReference>
<reference evidence="6 7" key="1">
    <citation type="submission" date="2019-07" db="EMBL/GenBank/DDBJ databases">
        <title>The draft genome sequence of Vibrio algivorus M1486.</title>
        <authorList>
            <person name="Meng X."/>
        </authorList>
    </citation>
    <scope>NUCLEOTIDE SEQUENCE [LARGE SCALE GENOMIC DNA]</scope>
    <source>
        <strain evidence="6 7">M1486</strain>
    </source>
</reference>
<sequence>MATIKQVSELSGVSQATVSRVINGSSRVSHDKKLRVEKAIQELDYRPQSIAHSAALNRSGSIGLVIPELSGPYYGNIMSTIEETLRPLGYQLMVTAGGQSVQSEQMAVEFLLSRRVDALLLYTSYLSDDYLIELSQQKLPMVILSRSIPELQSSCIEMDDELGGKSATKHLIELGHRRIACITGPLSKPDARARLQGYRTVLEESNIAYDSRLVVEAGFTELTGAKAMEKLLNRHLDFSAVFCCNDLMAIGAIETLNELEKPLDKPVSIMGFDNIIFSQYVTPALSTIHYPIEKMSVEAVHLLLQKLNKKKPDVQFKFTPTLVVRESTMALAPL</sequence>
<dbReference type="PANTHER" id="PTHR30146">
    <property type="entry name" value="LACI-RELATED TRANSCRIPTIONAL REPRESSOR"/>
    <property type="match status" value="1"/>
</dbReference>
<name>A0A557NX23_9VIBR</name>
<dbReference type="CDD" id="cd06270">
    <property type="entry name" value="PBP1_GalS-like"/>
    <property type="match status" value="1"/>
</dbReference>
<keyword evidence="3" id="KW-0804">Transcription</keyword>
<dbReference type="Proteomes" id="UP000319828">
    <property type="component" value="Unassembled WGS sequence"/>
</dbReference>
<dbReference type="CDD" id="cd01392">
    <property type="entry name" value="HTH_LacI"/>
    <property type="match status" value="1"/>
</dbReference>
<dbReference type="InterPro" id="IPR001387">
    <property type="entry name" value="Cro/C1-type_HTH"/>
</dbReference>
<evidence type="ECO:0000259" key="5">
    <source>
        <dbReference type="PROSITE" id="PS50943"/>
    </source>
</evidence>
<keyword evidence="1" id="KW-0805">Transcription regulation</keyword>
<organism evidence="6 7">
    <name type="scientific">Vibrio algivorus</name>
    <dbReference type="NCBI Taxonomy" id="1667024"/>
    <lineage>
        <taxon>Bacteria</taxon>
        <taxon>Pseudomonadati</taxon>
        <taxon>Pseudomonadota</taxon>
        <taxon>Gammaproteobacteria</taxon>
        <taxon>Vibrionales</taxon>
        <taxon>Vibrionaceae</taxon>
        <taxon>Vibrio</taxon>
    </lineage>
</organism>
<dbReference type="PROSITE" id="PS50943">
    <property type="entry name" value="HTH_CROC1"/>
    <property type="match status" value="1"/>
</dbReference>
<dbReference type="AlphaFoldDB" id="A0A557NX23"/>
<protein>
    <submittedName>
        <fullName evidence="6">LacI family DNA-binding transcriptional regulator</fullName>
    </submittedName>
</protein>
<dbReference type="InterPro" id="IPR010982">
    <property type="entry name" value="Lambda_DNA-bd_dom_sf"/>
</dbReference>
<dbReference type="Pfam" id="PF00356">
    <property type="entry name" value="LacI"/>
    <property type="match status" value="1"/>
</dbReference>
<dbReference type="InterPro" id="IPR000843">
    <property type="entry name" value="HTH_LacI"/>
</dbReference>
<evidence type="ECO:0000256" key="3">
    <source>
        <dbReference type="ARBA" id="ARBA00023163"/>
    </source>
</evidence>
<evidence type="ECO:0000256" key="1">
    <source>
        <dbReference type="ARBA" id="ARBA00023015"/>
    </source>
</evidence>
<dbReference type="PROSITE" id="PS50932">
    <property type="entry name" value="HTH_LACI_2"/>
    <property type="match status" value="1"/>
</dbReference>
<dbReference type="SUPFAM" id="SSF47413">
    <property type="entry name" value="lambda repressor-like DNA-binding domains"/>
    <property type="match status" value="1"/>
</dbReference>
<comment type="caution">
    <text evidence="6">The sequence shown here is derived from an EMBL/GenBank/DDBJ whole genome shotgun (WGS) entry which is preliminary data.</text>
</comment>
<feature type="domain" description="HTH lacI-type" evidence="4">
    <location>
        <begin position="2"/>
        <end position="56"/>
    </location>
</feature>
<dbReference type="EMBL" id="VMKJ01000050">
    <property type="protein sequence ID" value="TVO32968.1"/>
    <property type="molecule type" value="Genomic_DNA"/>
</dbReference>
<dbReference type="GO" id="GO:0003700">
    <property type="term" value="F:DNA-binding transcription factor activity"/>
    <property type="evidence" value="ECO:0007669"/>
    <property type="project" value="TreeGrafter"/>
</dbReference>
<gene>
    <name evidence="6" type="ORF">FOF44_16355</name>
</gene>
<dbReference type="GO" id="GO:0000976">
    <property type="term" value="F:transcription cis-regulatory region binding"/>
    <property type="evidence" value="ECO:0007669"/>
    <property type="project" value="TreeGrafter"/>
</dbReference>
<evidence type="ECO:0000313" key="6">
    <source>
        <dbReference type="EMBL" id="TVO32968.1"/>
    </source>
</evidence>
<feature type="domain" description="HTH cro/C1-type" evidence="5">
    <location>
        <begin position="3"/>
        <end position="46"/>
    </location>
</feature>
<dbReference type="InterPro" id="IPR046335">
    <property type="entry name" value="LacI/GalR-like_sensor"/>
</dbReference>
<dbReference type="SMART" id="SM00354">
    <property type="entry name" value="HTH_LACI"/>
    <property type="match status" value="1"/>
</dbReference>
<dbReference type="InterPro" id="IPR028082">
    <property type="entry name" value="Peripla_BP_I"/>
</dbReference>